<protein>
    <submittedName>
        <fullName evidence="2">Acyl carrier protein</fullName>
    </submittedName>
</protein>
<organism evidence="2 3">
    <name type="scientific">Geomonas silvestris</name>
    <dbReference type="NCBI Taxonomy" id="2740184"/>
    <lineage>
        <taxon>Bacteria</taxon>
        <taxon>Pseudomonadati</taxon>
        <taxon>Thermodesulfobacteriota</taxon>
        <taxon>Desulfuromonadia</taxon>
        <taxon>Geobacterales</taxon>
        <taxon>Geobacteraceae</taxon>
        <taxon>Geomonas</taxon>
    </lineage>
</organism>
<dbReference type="SUPFAM" id="SSF47336">
    <property type="entry name" value="ACP-like"/>
    <property type="match status" value="1"/>
</dbReference>
<evidence type="ECO:0000313" key="3">
    <source>
        <dbReference type="Proteomes" id="UP000556026"/>
    </source>
</evidence>
<dbReference type="InterPro" id="IPR036736">
    <property type="entry name" value="ACP-like_sf"/>
</dbReference>
<dbReference type="RefSeq" id="WP_183354884.1">
    <property type="nucleotide sequence ID" value="NZ_BLXX01000006.1"/>
</dbReference>
<comment type="caution">
    <text evidence="2">The sequence shown here is derived from an EMBL/GenBank/DDBJ whole genome shotgun (WGS) entry which is preliminary data.</text>
</comment>
<feature type="domain" description="Carrier" evidence="1">
    <location>
        <begin position="4"/>
        <end position="84"/>
    </location>
</feature>
<reference evidence="3" key="1">
    <citation type="submission" date="2020-06" db="EMBL/GenBank/DDBJ databases">
        <title>Draft genomic sequence of Geomonas sp. Red330.</title>
        <authorList>
            <person name="Itoh H."/>
            <person name="Zhenxing X."/>
            <person name="Ushijima N."/>
            <person name="Masuda Y."/>
            <person name="Shiratori Y."/>
            <person name="Senoo K."/>
        </authorList>
    </citation>
    <scope>NUCLEOTIDE SEQUENCE [LARGE SCALE GENOMIC DNA]</scope>
    <source>
        <strain evidence="3">Red330</strain>
    </source>
</reference>
<dbReference type="AlphaFoldDB" id="A0A6V8MJZ2"/>
<accession>A0A6V8MJZ2</accession>
<proteinExistence type="predicted"/>
<dbReference type="EMBL" id="BLXX01000006">
    <property type="protein sequence ID" value="GFO60073.1"/>
    <property type="molecule type" value="Genomic_DNA"/>
</dbReference>
<evidence type="ECO:0000313" key="2">
    <source>
        <dbReference type="EMBL" id="GFO60073.1"/>
    </source>
</evidence>
<name>A0A6V8MJZ2_9BACT</name>
<gene>
    <name evidence="2" type="primary">acpP-1</name>
    <name evidence="2" type="ORF">GMST_23980</name>
</gene>
<dbReference type="Proteomes" id="UP000556026">
    <property type="component" value="Unassembled WGS sequence"/>
</dbReference>
<dbReference type="Pfam" id="PF00550">
    <property type="entry name" value="PP-binding"/>
    <property type="match status" value="1"/>
</dbReference>
<dbReference type="PROSITE" id="PS50075">
    <property type="entry name" value="CARRIER"/>
    <property type="match status" value="1"/>
</dbReference>
<dbReference type="Gene3D" id="1.10.1200.10">
    <property type="entry name" value="ACP-like"/>
    <property type="match status" value="1"/>
</dbReference>
<keyword evidence="3" id="KW-1185">Reference proteome</keyword>
<dbReference type="InterPro" id="IPR009081">
    <property type="entry name" value="PP-bd_ACP"/>
</dbReference>
<evidence type="ECO:0000259" key="1">
    <source>
        <dbReference type="PROSITE" id="PS50075"/>
    </source>
</evidence>
<sequence length="85" mass="9349">MSDELMHQVKHFIINTLRSEGLTVHDLDPDQPLFEDGLGLDSVDALQLAVGMEHAFGVVVPDAAVAAQVFRSVRTMAEYIELHSC</sequence>